<accession>A0ABM8IA26</accession>
<evidence type="ECO:0000313" key="1">
    <source>
        <dbReference type="EMBL" id="BDZ76989.1"/>
    </source>
</evidence>
<gene>
    <name evidence="1" type="ORF">Lac1_11720</name>
</gene>
<sequence length="88" mass="9966">MYEATEKTITLRGRSKIVVKEGNEDVEKEAAAFDAVINSNSPLNMNISAYVTDGEVYKENIQQCRKDENEFRTFVQSIQDEMLAAAEE</sequence>
<dbReference type="EMBL" id="AP027742">
    <property type="protein sequence ID" value="BDZ76989.1"/>
    <property type="molecule type" value="Genomic_DNA"/>
</dbReference>
<evidence type="ECO:0000313" key="2">
    <source>
        <dbReference type="Proteomes" id="UP001305815"/>
    </source>
</evidence>
<dbReference type="Proteomes" id="UP001305815">
    <property type="component" value="Chromosome"/>
</dbReference>
<reference evidence="2" key="1">
    <citation type="journal article" date="2023" name="Int. J. Syst. Evol. Microbiol.">
        <title>Claveliimonas bilis gen. nov., sp. nov., deoxycholic acid-producing bacteria isolated from human faeces, and reclassification of Sellimonas monacensis Zenner et al. 2021 as Claveliimonas monacensis comb. nov.</title>
        <authorList>
            <person name="Hisatomi A."/>
            <person name="Kastawa N.W.E.P.G."/>
            <person name="Song I."/>
            <person name="Ohkuma M."/>
            <person name="Fukiya S."/>
            <person name="Sakamoto M."/>
        </authorList>
    </citation>
    <scope>NUCLEOTIDE SEQUENCE [LARGE SCALE GENOMIC DNA]</scope>
    <source>
        <strain evidence="2">12BBH14</strain>
    </source>
</reference>
<organism evidence="1 2">
    <name type="scientific">Claveliimonas bilis</name>
    <dbReference type="NCBI Taxonomy" id="3028070"/>
    <lineage>
        <taxon>Bacteria</taxon>
        <taxon>Bacillati</taxon>
        <taxon>Bacillota</taxon>
        <taxon>Clostridia</taxon>
        <taxon>Lachnospirales</taxon>
        <taxon>Lachnospiraceae</taxon>
        <taxon>Claveliimonas</taxon>
    </lineage>
</organism>
<name>A0ABM8IA26_9FIRM</name>
<dbReference type="RefSeq" id="WP_316266618.1">
    <property type="nucleotide sequence ID" value="NZ_AP027742.1"/>
</dbReference>
<protein>
    <recommendedName>
        <fullName evidence="3">Phage protein</fullName>
    </recommendedName>
</protein>
<evidence type="ECO:0008006" key="3">
    <source>
        <dbReference type="Google" id="ProtNLM"/>
    </source>
</evidence>
<proteinExistence type="predicted"/>
<keyword evidence="2" id="KW-1185">Reference proteome</keyword>